<feature type="non-terminal residue" evidence="6">
    <location>
        <position position="99"/>
    </location>
</feature>
<organism evidence="6 7">
    <name type="scientific">Paxillus rubicundulus Ve08.2h10</name>
    <dbReference type="NCBI Taxonomy" id="930991"/>
    <lineage>
        <taxon>Eukaryota</taxon>
        <taxon>Fungi</taxon>
        <taxon>Dikarya</taxon>
        <taxon>Basidiomycota</taxon>
        <taxon>Agaricomycotina</taxon>
        <taxon>Agaricomycetes</taxon>
        <taxon>Agaricomycetidae</taxon>
        <taxon>Boletales</taxon>
        <taxon>Paxilineae</taxon>
        <taxon>Paxillaceae</taxon>
        <taxon>Paxillus</taxon>
    </lineage>
</organism>
<dbReference type="InterPro" id="IPR036910">
    <property type="entry name" value="HMG_box_dom_sf"/>
</dbReference>
<protein>
    <submittedName>
        <fullName evidence="6">Unplaced genomic scaffold scaffold_274, whole genome shotgun sequence</fullName>
    </submittedName>
</protein>
<dbReference type="Gene3D" id="1.10.30.10">
    <property type="entry name" value="High mobility group box domain"/>
    <property type="match status" value="1"/>
</dbReference>
<gene>
    <name evidence="6" type="ORF">PAXRUDRAFT_47613</name>
</gene>
<dbReference type="Proteomes" id="UP000054538">
    <property type="component" value="Unassembled WGS sequence"/>
</dbReference>
<feature type="compositionally biased region" description="Basic and acidic residues" evidence="4">
    <location>
        <begin position="1"/>
        <end position="16"/>
    </location>
</feature>
<keyword evidence="2 3" id="KW-0539">Nucleus</keyword>
<dbReference type="PROSITE" id="PS50118">
    <property type="entry name" value="HMG_BOX_2"/>
    <property type="match status" value="1"/>
</dbReference>
<feature type="domain" description="HMG box" evidence="5">
    <location>
        <begin position="20"/>
        <end position="96"/>
    </location>
</feature>
<dbReference type="HOGENOM" id="CLU_082854_6_2_1"/>
<evidence type="ECO:0000256" key="3">
    <source>
        <dbReference type="PROSITE-ProRule" id="PRU00267"/>
    </source>
</evidence>
<dbReference type="STRING" id="930991.A0A0D0E841"/>
<dbReference type="GO" id="GO:0000978">
    <property type="term" value="F:RNA polymerase II cis-regulatory region sequence-specific DNA binding"/>
    <property type="evidence" value="ECO:0007669"/>
    <property type="project" value="TreeGrafter"/>
</dbReference>
<evidence type="ECO:0000256" key="2">
    <source>
        <dbReference type="ARBA" id="ARBA00023242"/>
    </source>
</evidence>
<dbReference type="GO" id="GO:0005634">
    <property type="term" value="C:nucleus"/>
    <property type="evidence" value="ECO:0007669"/>
    <property type="project" value="UniProtKB-UniRule"/>
</dbReference>
<name>A0A0D0E841_9AGAM</name>
<dbReference type="CDD" id="cd01389">
    <property type="entry name" value="HMG-box_ROX1-like"/>
    <property type="match status" value="1"/>
</dbReference>
<keyword evidence="7" id="KW-1185">Reference proteome</keyword>
<dbReference type="PANTHER" id="PTHR45789:SF2">
    <property type="entry name" value="FI18025P1"/>
    <property type="match status" value="1"/>
</dbReference>
<evidence type="ECO:0000313" key="7">
    <source>
        <dbReference type="Proteomes" id="UP000054538"/>
    </source>
</evidence>
<dbReference type="AlphaFoldDB" id="A0A0D0E841"/>
<dbReference type="Pfam" id="PF00505">
    <property type="entry name" value="HMG_box"/>
    <property type="match status" value="1"/>
</dbReference>
<feature type="DNA-binding region" description="HMG box" evidence="3">
    <location>
        <begin position="20"/>
        <end position="96"/>
    </location>
</feature>
<evidence type="ECO:0000313" key="6">
    <source>
        <dbReference type="EMBL" id="KIK94590.1"/>
    </source>
</evidence>
<accession>A0A0D0E841</accession>
<dbReference type="OrthoDB" id="6247875at2759"/>
<dbReference type="InParanoid" id="A0A0D0E841"/>
<reference evidence="7" key="2">
    <citation type="submission" date="2015-01" db="EMBL/GenBank/DDBJ databases">
        <title>Evolutionary Origins and Diversification of the Mycorrhizal Mutualists.</title>
        <authorList>
            <consortium name="DOE Joint Genome Institute"/>
            <consortium name="Mycorrhizal Genomics Consortium"/>
            <person name="Kohler A."/>
            <person name="Kuo A."/>
            <person name="Nagy L.G."/>
            <person name="Floudas D."/>
            <person name="Copeland A."/>
            <person name="Barry K.W."/>
            <person name="Cichocki N."/>
            <person name="Veneault-Fourrey C."/>
            <person name="LaButti K."/>
            <person name="Lindquist E.A."/>
            <person name="Lipzen A."/>
            <person name="Lundell T."/>
            <person name="Morin E."/>
            <person name="Murat C."/>
            <person name="Riley R."/>
            <person name="Ohm R."/>
            <person name="Sun H."/>
            <person name="Tunlid A."/>
            <person name="Henrissat B."/>
            <person name="Grigoriev I.V."/>
            <person name="Hibbett D.S."/>
            <person name="Martin F."/>
        </authorList>
    </citation>
    <scope>NUCLEOTIDE SEQUENCE [LARGE SCALE GENOMIC DNA]</scope>
    <source>
        <strain evidence="7">Ve08.2h10</strain>
    </source>
</reference>
<proteinExistence type="predicted"/>
<feature type="region of interest" description="Disordered" evidence="4">
    <location>
        <begin position="1"/>
        <end position="21"/>
    </location>
</feature>
<dbReference type="InterPro" id="IPR051356">
    <property type="entry name" value="SOX/SOX-like_TF"/>
</dbReference>
<evidence type="ECO:0000256" key="4">
    <source>
        <dbReference type="SAM" id="MobiDB-lite"/>
    </source>
</evidence>
<evidence type="ECO:0000259" key="5">
    <source>
        <dbReference type="PROSITE" id="PS50118"/>
    </source>
</evidence>
<feature type="region of interest" description="Disordered" evidence="4">
    <location>
        <begin position="38"/>
        <end position="59"/>
    </location>
</feature>
<dbReference type="InterPro" id="IPR009071">
    <property type="entry name" value="HMG_box_dom"/>
</dbReference>
<sequence length="99" mass="11825">MAPSSDRRAQRNRSRDPSWIPRPRNAFIIFRCEYSREHTQSAQGQERDKFTNPTAKSLSKRAAEAWKQISGAEKDRYKLLAEREREEHARLYPSYRFRP</sequence>
<reference evidence="6 7" key="1">
    <citation type="submission" date="2014-04" db="EMBL/GenBank/DDBJ databases">
        <authorList>
            <consortium name="DOE Joint Genome Institute"/>
            <person name="Kuo A."/>
            <person name="Kohler A."/>
            <person name="Jargeat P."/>
            <person name="Nagy L.G."/>
            <person name="Floudas D."/>
            <person name="Copeland A."/>
            <person name="Barry K.W."/>
            <person name="Cichocki N."/>
            <person name="Veneault-Fourrey C."/>
            <person name="LaButti K."/>
            <person name="Lindquist E.A."/>
            <person name="Lipzen A."/>
            <person name="Lundell T."/>
            <person name="Morin E."/>
            <person name="Murat C."/>
            <person name="Sun H."/>
            <person name="Tunlid A."/>
            <person name="Henrissat B."/>
            <person name="Grigoriev I.V."/>
            <person name="Hibbett D.S."/>
            <person name="Martin F."/>
            <person name="Nordberg H.P."/>
            <person name="Cantor M.N."/>
            <person name="Hua S.X."/>
        </authorList>
    </citation>
    <scope>NUCLEOTIDE SEQUENCE [LARGE SCALE GENOMIC DNA]</scope>
    <source>
        <strain evidence="6 7">Ve08.2h10</strain>
    </source>
</reference>
<keyword evidence="1 3" id="KW-0238">DNA-binding</keyword>
<evidence type="ECO:0000256" key="1">
    <source>
        <dbReference type="ARBA" id="ARBA00023125"/>
    </source>
</evidence>
<dbReference type="GO" id="GO:0000981">
    <property type="term" value="F:DNA-binding transcription factor activity, RNA polymerase II-specific"/>
    <property type="evidence" value="ECO:0007669"/>
    <property type="project" value="TreeGrafter"/>
</dbReference>
<dbReference type="EMBL" id="KN825096">
    <property type="protein sequence ID" value="KIK94590.1"/>
    <property type="molecule type" value="Genomic_DNA"/>
</dbReference>
<dbReference type="SMART" id="SM00398">
    <property type="entry name" value="HMG"/>
    <property type="match status" value="1"/>
</dbReference>
<dbReference type="SUPFAM" id="SSF47095">
    <property type="entry name" value="HMG-box"/>
    <property type="match status" value="1"/>
</dbReference>
<feature type="compositionally biased region" description="Basic and acidic residues" evidence="4">
    <location>
        <begin position="38"/>
        <end position="50"/>
    </location>
</feature>
<dbReference type="PANTHER" id="PTHR45789">
    <property type="entry name" value="FI18025P1"/>
    <property type="match status" value="1"/>
</dbReference>